<evidence type="ECO:0008006" key="4">
    <source>
        <dbReference type="Google" id="ProtNLM"/>
    </source>
</evidence>
<dbReference type="PROSITE" id="PS51257">
    <property type="entry name" value="PROKAR_LIPOPROTEIN"/>
    <property type="match status" value="1"/>
</dbReference>
<accession>A0A7X5BU18</accession>
<dbReference type="RefSeq" id="WP_121755474.1">
    <property type="nucleotide sequence ID" value="NZ_CP183924.1"/>
</dbReference>
<evidence type="ECO:0000313" key="3">
    <source>
        <dbReference type="Proteomes" id="UP000537825"/>
    </source>
</evidence>
<gene>
    <name evidence="2" type="ORF">GTZ93_18375</name>
</gene>
<organism evidence="2 3">
    <name type="scientific">Corallococcus exiguus</name>
    <dbReference type="NCBI Taxonomy" id="83462"/>
    <lineage>
        <taxon>Bacteria</taxon>
        <taxon>Pseudomonadati</taxon>
        <taxon>Myxococcota</taxon>
        <taxon>Myxococcia</taxon>
        <taxon>Myxococcales</taxon>
        <taxon>Cystobacterineae</taxon>
        <taxon>Myxococcaceae</taxon>
        <taxon>Corallococcus</taxon>
    </lineage>
</organism>
<keyword evidence="1" id="KW-0732">Signal</keyword>
<proteinExistence type="predicted"/>
<sequence length="229" mass="25140">MRKLLGCLAVVLALSACRKDAAEGGPEGAGDARGTVARLEGGEAREAGDDAPSGPYALTKEKLEAYVGYQRKMLEVYGSLMRSLQDMGPLLDAGTPQAMEKARSGLKLIERKAQAEVDARQAAGLSTDEVNRIAEVVTAVISQRQMGRTLQYEEELKKLEALQARMPEEQQKELAPQVESMRLQVETFQKLPEARREFGDANVDVVLAREADLTKNYQDMLKAFAGIRR</sequence>
<dbReference type="EMBL" id="JAAAPK010000004">
    <property type="protein sequence ID" value="NBC41773.1"/>
    <property type="molecule type" value="Genomic_DNA"/>
</dbReference>
<dbReference type="AlphaFoldDB" id="A0A7X5BU18"/>
<evidence type="ECO:0000313" key="2">
    <source>
        <dbReference type="EMBL" id="NBC41773.1"/>
    </source>
</evidence>
<dbReference type="Proteomes" id="UP000537825">
    <property type="component" value="Unassembled WGS sequence"/>
</dbReference>
<reference evidence="2 3" key="1">
    <citation type="submission" date="2020-01" db="EMBL/GenBank/DDBJ databases">
        <title>The draft genome sequence of Corallococcus exiguus DSM 14696.</title>
        <authorList>
            <person name="Zhang X."/>
            <person name="Zhu H."/>
        </authorList>
    </citation>
    <scope>NUCLEOTIDE SEQUENCE [LARGE SCALE GENOMIC DNA]</scope>
    <source>
        <strain evidence="2 3">DSM 14696</strain>
    </source>
</reference>
<feature type="chain" id="PRO_5030678330" description="Lipoprotein" evidence="1">
    <location>
        <begin position="22"/>
        <end position="229"/>
    </location>
</feature>
<name>A0A7X5BU18_9BACT</name>
<protein>
    <recommendedName>
        <fullName evidence="4">Lipoprotein</fullName>
    </recommendedName>
</protein>
<keyword evidence="3" id="KW-1185">Reference proteome</keyword>
<feature type="signal peptide" evidence="1">
    <location>
        <begin position="1"/>
        <end position="21"/>
    </location>
</feature>
<comment type="caution">
    <text evidence="2">The sequence shown here is derived from an EMBL/GenBank/DDBJ whole genome shotgun (WGS) entry which is preliminary data.</text>
</comment>
<evidence type="ECO:0000256" key="1">
    <source>
        <dbReference type="SAM" id="SignalP"/>
    </source>
</evidence>